<protein>
    <submittedName>
        <fullName evidence="1">Uncharacterized protein</fullName>
    </submittedName>
</protein>
<dbReference type="AlphaFoldDB" id="A0A518G996"/>
<name>A0A518G996_9BACT</name>
<dbReference type="Proteomes" id="UP000318017">
    <property type="component" value="Chromosome"/>
</dbReference>
<evidence type="ECO:0000313" key="1">
    <source>
        <dbReference type="EMBL" id="QDV25166.1"/>
    </source>
</evidence>
<reference evidence="1 2" key="1">
    <citation type="submission" date="2019-02" db="EMBL/GenBank/DDBJ databases">
        <title>Deep-cultivation of Planctomycetes and their phenomic and genomic characterization uncovers novel biology.</title>
        <authorList>
            <person name="Wiegand S."/>
            <person name="Jogler M."/>
            <person name="Boedeker C."/>
            <person name="Pinto D."/>
            <person name="Vollmers J."/>
            <person name="Rivas-Marin E."/>
            <person name="Kohn T."/>
            <person name="Peeters S.H."/>
            <person name="Heuer A."/>
            <person name="Rast P."/>
            <person name="Oberbeckmann S."/>
            <person name="Bunk B."/>
            <person name="Jeske O."/>
            <person name="Meyerdierks A."/>
            <person name="Storesund J.E."/>
            <person name="Kallscheuer N."/>
            <person name="Luecker S."/>
            <person name="Lage O.M."/>
            <person name="Pohl T."/>
            <person name="Merkel B.J."/>
            <person name="Hornburger P."/>
            <person name="Mueller R.-W."/>
            <person name="Bruemmer F."/>
            <person name="Labrenz M."/>
            <person name="Spormann A.M."/>
            <person name="Op den Camp H."/>
            <person name="Overmann J."/>
            <person name="Amann R."/>
            <person name="Jetten M.S.M."/>
            <person name="Mascher T."/>
            <person name="Medema M.H."/>
            <person name="Devos D.P."/>
            <person name="Kaster A.-K."/>
            <person name="Ovreas L."/>
            <person name="Rohde M."/>
            <person name="Galperin M.Y."/>
            <person name="Jogler C."/>
        </authorList>
    </citation>
    <scope>NUCLEOTIDE SEQUENCE [LARGE SCALE GENOMIC DNA]</scope>
    <source>
        <strain evidence="1 2">Q31a</strain>
    </source>
</reference>
<organism evidence="1 2">
    <name type="scientific">Aureliella helgolandensis</name>
    <dbReference type="NCBI Taxonomy" id="2527968"/>
    <lineage>
        <taxon>Bacteria</taxon>
        <taxon>Pseudomonadati</taxon>
        <taxon>Planctomycetota</taxon>
        <taxon>Planctomycetia</taxon>
        <taxon>Pirellulales</taxon>
        <taxon>Pirellulaceae</taxon>
        <taxon>Aureliella</taxon>
    </lineage>
</organism>
<accession>A0A518G996</accession>
<sequence>MSASEGAPRRSVARKGAHAANVFPGSRCRSKKSGSERWFEESVPALCCGERQRVVCVLDASLSEPASASEAPRKFQ</sequence>
<keyword evidence="2" id="KW-1185">Reference proteome</keyword>
<gene>
    <name evidence="1" type="ORF">Q31a_34890</name>
</gene>
<dbReference type="KEGG" id="ahel:Q31a_34890"/>
<proteinExistence type="predicted"/>
<dbReference type="EMBL" id="CP036298">
    <property type="protein sequence ID" value="QDV25166.1"/>
    <property type="molecule type" value="Genomic_DNA"/>
</dbReference>
<evidence type="ECO:0000313" key="2">
    <source>
        <dbReference type="Proteomes" id="UP000318017"/>
    </source>
</evidence>